<feature type="transmembrane region" description="Helical" evidence="2">
    <location>
        <begin position="12"/>
        <end position="34"/>
    </location>
</feature>
<evidence type="ECO:0000313" key="4">
    <source>
        <dbReference type="Proteomes" id="UP000288547"/>
    </source>
</evidence>
<sequence>MASTGVERVTRGAAAAGVSTFVALLSHVAGGGIVPAVEGVAVPLVLSLALCTALAGRRLSLPRLMASVVVSQVLFHALFVLGSPTGITATDGTTTAAHVHSIVLDSTAAHGHTDGAGMWWAHALAALVTIVALRRGERATAHLLGVTRIVVVRLATARLDRARSIAPVVIESVTLPVASEHDRVDARRDQATASTRRGPPLAAAAV</sequence>
<organism evidence="3 4">
    <name type="scientific">Labedella phragmitis</name>
    <dbReference type="NCBI Taxonomy" id="2498849"/>
    <lineage>
        <taxon>Bacteria</taxon>
        <taxon>Bacillati</taxon>
        <taxon>Actinomycetota</taxon>
        <taxon>Actinomycetes</taxon>
        <taxon>Micrococcales</taxon>
        <taxon>Microbacteriaceae</taxon>
        <taxon>Labedella</taxon>
    </lineage>
</organism>
<evidence type="ECO:0000256" key="1">
    <source>
        <dbReference type="SAM" id="MobiDB-lite"/>
    </source>
</evidence>
<accession>A0A3S4BLH3</accession>
<gene>
    <name evidence="3" type="ORF">ELQ90_02040</name>
</gene>
<dbReference type="Proteomes" id="UP000288547">
    <property type="component" value="Unassembled WGS sequence"/>
</dbReference>
<feature type="compositionally biased region" description="Basic and acidic residues" evidence="1">
    <location>
        <begin position="181"/>
        <end position="190"/>
    </location>
</feature>
<protein>
    <submittedName>
        <fullName evidence="3">Uncharacterized protein</fullName>
    </submittedName>
</protein>
<feature type="transmembrane region" description="Helical" evidence="2">
    <location>
        <begin position="116"/>
        <end position="133"/>
    </location>
</feature>
<dbReference type="OrthoDB" id="5125396at2"/>
<evidence type="ECO:0000313" key="3">
    <source>
        <dbReference type="EMBL" id="RWZ52747.1"/>
    </source>
</evidence>
<keyword evidence="4" id="KW-1185">Reference proteome</keyword>
<name>A0A3S4BLH3_9MICO</name>
<dbReference type="AlphaFoldDB" id="A0A3S4BLH3"/>
<feature type="transmembrane region" description="Helical" evidence="2">
    <location>
        <begin position="40"/>
        <end position="57"/>
    </location>
</feature>
<keyword evidence="2" id="KW-0812">Transmembrane</keyword>
<proteinExistence type="predicted"/>
<keyword evidence="2" id="KW-0472">Membrane</keyword>
<keyword evidence="2" id="KW-1133">Transmembrane helix</keyword>
<dbReference type="RefSeq" id="WP_128493590.1">
    <property type="nucleotide sequence ID" value="NZ_RZNB01000001.1"/>
</dbReference>
<feature type="transmembrane region" description="Helical" evidence="2">
    <location>
        <begin position="64"/>
        <end position="82"/>
    </location>
</feature>
<reference evidence="3 4" key="1">
    <citation type="submission" date="2018-12" db="EMBL/GenBank/DDBJ databases">
        <authorList>
            <person name="Li F."/>
        </authorList>
    </citation>
    <scope>NUCLEOTIDE SEQUENCE [LARGE SCALE GENOMIC DNA]</scope>
    <source>
        <strain evidence="3 4">11W25H-1</strain>
    </source>
</reference>
<feature type="region of interest" description="Disordered" evidence="1">
    <location>
        <begin position="181"/>
        <end position="206"/>
    </location>
</feature>
<comment type="caution">
    <text evidence="3">The sequence shown here is derived from an EMBL/GenBank/DDBJ whole genome shotgun (WGS) entry which is preliminary data.</text>
</comment>
<evidence type="ECO:0000256" key="2">
    <source>
        <dbReference type="SAM" id="Phobius"/>
    </source>
</evidence>
<dbReference type="EMBL" id="RZNB01000001">
    <property type="protein sequence ID" value="RWZ52747.1"/>
    <property type="molecule type" value="Genomic_DNA"/>
</dbReference>